<dbReference type="Proteomes" id="UP000480266">
    <property type="component" value="Unassembled WGS sequence"/>
</dbReference>
<organism evidence="1 2">
    <name type="scientific">Candidatus Afipia apatlaquensis</name>
    <dbReference type="NCBI Taxonomy" id="2712852"/>
    <lineage>
        <taxon>Bacteria</taxon>
        <taxon>Pseudomonadati</taxon>
        <taxon>Pseudomonadota</taxon>
        <taxon>Alphaproteobacteria</taxon>
        <taxon>Hyphomicrobiales</taxon>
        <taxon>Nitrobacteraceae</taxon>
        <taxon>Afipia</taxon>
    </lineage>
</organism>
<accession>A0A7C9RJ66</accession>
<dbReference type="AlphaFoldDB" id="A0A7C9RJ66"/>
<name>A0A7C9RJ66_9BRAD</name>
<keyword evidence="2" id="KW-1185">Reference proteome</keyword>
<protein>
    <recommendedName>
        <fullName evidence="3">DUF1269 domain-containing protein</fullName>
    </recommendedName>
</protein>
<proteinExistence type="predicted"/>
<sequence length="150" mass="15438">MSSFFATVFPDLQTAEEAQRLIETLNDKHAIKLVSAVVIAKDQSGNITQHNGRTPGTLGAVMTGLIGGIAGLVGGPAVAIFGAASGALSGGWFDLLRTQDREIFMNEVAAKVSTSQAALLGEVVNPSDDAKRLVEEQLVSLGGSVINSGS</sequence>
<comment type="caution">
    <text evidence="1">The sequence shown here is derived from an EMBL/GenBank/DDBJ whole genome shotgun (WGS) entry which is preliminary data.</text>
</comment>
<dbReference type="EMBL" id="JAAMRR010001407">
    <property type="protein sequence ID" value="NGX98843.1"/>
    <property type="molecule type" value="Genomic_DNA"/>
</dbReference>
<gene>
    <name evidence="1" type="ORF">G4V63_27650</name>
</gene>
<evidence type="ECO:0000313" key="1">
    <source>
        <dbReference type="EMBL" id="NGX98843.1"/>
    </source>
</evidence>
<evidence type="ECO:0000313" key="2">
    <source>
        <dbReference type="Proteomes" id="UP000480266"/>
    </source>
</evidence>
<evidence type="ECO:0008006" key="3">
    <source>
        <dbReference type="Google" id="ProtNLM"/>
    </source>
</evidence>
<reference evidence="1" key="1">
    <citation type="submission" date="2020-02" db="EMBL/GenBank/DDBJ databases">
        <title>Draft genome sequence of Candidatus Afipia apatlaquensis IBT-C3, a potential strain for decolorization of textile dyes.</title>
        <authorList>
            <person name="Sanchez-Reyes A."/>
            <person name="Breton-Deval L."/>
            <person name="Mangelson H."/>
            <person name="Sanchez-Flores A."/>
        </authorList>
    </citation>
    <scope>NUCLEOTIDE SEQUENCE [LARGE SCALE GENOMIC DNA]</scope>
    <source>
        <strain evidence="1">IBT-C3</strain>
    </source>
</reference>